<feature type="domain" description="Extradiol ring-cleavage dioxygenase class III enzyme subunit B" evidence="6">
    <location>
        <begin position="7"/>
        <end position="255"/>
    </location>
</feature>
<dbReference type="RefSeq" id="WP_315605603.1">
    <property type="nucleotide sequence ID" value="NZ_CP130318.1"/>
</dbReference>
<dbReference type="CDD" id="cd07363">
    <property type="entry name" value="45_DOPA_Dioxygenase"/>
    <property type="match status" value="1"/>
</dbReference>
<dbReference type="EMBL" id="CP130318">
    <property type="protein sequence ID" value="WNQ11828.1"/>
    <property type="molecule type" value="Genomic_DNA"/>
</dbReference>
<dbReference type="PIRSF" id="PIRSF006157">
    <property type="entry name" value="Doxgns_DODA"/>
    <property type="match status" value="1"/>
</dbReference>
<evidence type="ECO:0000313" key="8">
    <source>
        <dbReference type="Proteomes" id="UP001305702"/>
    </source>
</evidence>
<dbReference type="GO" id="GO:0016702">
    <property type="term" value="F:oxidoreductase activity, acting on single donors with incorporation of molecular oxygen, incorporation of two atoms of oxygen"/>
    <property type="evidence" value="ECO:0007669"/>
    <property type="project" value="UniProtKB-ARBA"/>
</dbReference>
<gene>
    <name evidence="7" type="ORF">MJA45_01875</name>
</gene>
<dbReference type="Gene3D" id="3.40.830.10">
    <property type="entry name" value="LigB-like"/>
    <property type="match status" value="1"/>
</dbReference>
<keyword evidence="4" id="KW-0862">Zinc</keyword>
<accession>A0AA96LEN5</accession>
<keyword evidence="7" id="KW-0223">Dioxygenase</keyword>
<proteinExistence type="inferred from homology"/>
<evidence type="ECO:0000259" key="6">
    <source>
        <dbReference type="Pfam" id="PF02900"/>
    </source>
</evidence>
<dbReference type="PANTHER" id="PTHR30096">
    <property type="entry name" value="4,5-DOPA DIOXYGENASE EXTRADIOL-LIKE PROTEIN"/>
    <property type="match status" value="1"/>
</dbReference>
<reference evidence="7 8" key="1">
    <citation type="submission" date="2022-02" db="EMBL/GenBank/DDBJ databases">
        <title>Paenibacillus sp. MBLB1776 Whole Genome Shotgun Sequencing.</title>
        <authorList>
            <person name="Hwang C.Y."/>
            <person name="Cho E.-S."/>
            <person name="Seo M.-J."/>
        </authorList>
    </citation>
    <scope>NUCLEOTIDE SEQUENCE [LARGE SCALE GENOMIC DNA]</scope>
    <source>
        <strain evidence="7 8">MBLB1776</strain>
    </source>
</reference>
<dbReference type="InterPro" id="IPR004183">
    <property type="entry name" value="Xdiol_dOase_suB"/>
</dbReference>
<sequence length="256" mass="28336">MAVSYFIGHGSPILALEQNGYTEDMRKLGESLGKPDGVVVFTAHWTRPGLMLTATDGVQETIHDFGGFPDELFQVQYPAKGSARIAEELRERLTSEGIGAQVTDARGLDHGVWVILRHLFPEADVPVIAVSVDPSLPPQEQYRIGQALSGWTDRNVVIIGSGSTVHNFREMSFGRPDAADPWAKEFDDWLVERMRQGETEALFAYRDSAPHGRRATPDYEHFLPLFIALGAGSGEAELLHQSYQYGSLSHLIIRFG</sequence>
<dbReference type="EC" id="1.13.-.-" evidence="7"/>
<dbReference type="Proteomes" id="UP001305702">
    <property type="component" value="Chromosome"/>
</dbReference>
<dbReference type="KEGG" id="paun:MJA45_01875"/>
<comment type="similarity">
    <text evidence="2">Belongs to the DODA-type extradiol aromatic ring-opening dioxygenase family.</text>
</comment>
<dbReference type="GO" id="GO:0008198">
    <property type="term" value="F:ferrous iron binding"/>
    <property type="evidence" value="ECO:0007669"/>
    <property type="project" value="InterPro"/>
</dbReference>
<evidence type="ECO:0000256" key="4">
    <source>
        <dbReference type="ARBA" id="ARBA00022833"/>
    </source>
</evidence>
<dbReference type="GO" id="GO:0008270">
    <property type="term" value="F:zinc ion binding"/>
    <property type="evidence" value="ECO:0007669"/>
    <property type="project" value="InterPro"/>
</dbReference>
<dbReference type="AlphaFoldDB" id="A0AA96LEN5"/>
<evidence type="ECO:0000256" key="5">
    <source>
        <dbReference type="ARBA" id="ARBA00023002"/>
    </source>
</evidence>
<comment type="cofactor">
    <cofactor evidence="1">
        <name>Zn(2+)</name>
        <dbReference type="ChEBI" id="CHEBI:29105"/>
    </cofactor>
</comment>
<evidence type="ECO:0000313" key="7">
    <source>
        <dbReference type="EMBL" id="WNQ11828.1"/>
    </source>
</evidence>
<dbReference type="InterPro" id="IPR014436">
    <property type="entry name" value="Extradiol_dOase_DODA"/>
</dbReference>
<dbReference type="Pfam" id="PF02900">
    <property type="entry name" value="LigB"/>
    <property type="match status" value="1"/>
</dbReference>
<evidence type="ECO:0000256" key="2">
    <source>
        <dbReference type="ARBA" id="ARBA00007581"/>
    </source>
</evidence>
<organism evidence="7 8">
    <name type="scientific">Paenibacillus aurantius</name>
    <dbReference type="NCBI Taxonomy" id="2918900"/>
    <lineage>
        <taxon>Bacteria</taxon>
        <taxon>Bacillati</taxon>
        <taxon>Bacillota</taxon>
        <taxon>Bacilli</taxon>
        <taxon>Bacillales</taxon>
        <taxon>Paenibacillaceae</taxon>
        <taxon>Paenibacillus</taxon>
    </lineage>
</organism>
<keyword evidence="8" id="KW-1185">Reference proteome</keyword>
<protein>
    <submittedName>
        <fullName evidence="7">Class III extradiol ring-cleavage dioxygenase</fullName>
        <ecNumber evidence="7">1.13.-.-</ecNumber>
    </submittedName>
</protein>
<keyword evidence="3" id="KW-0479">Metal-binding</keyword>
<evidence type="ECO:0000256" key="1">
    <source>
        <dbReference type="ARBA" id="ARBA00001947"/>
    </source>
</evidence>
<keyword evidence="5 7" id="KW-0560">Oxidoreductase</keyword>
<dbReference type="PANTHER" id="PTHR30096:SF0">
    <property type="entry name" value="4,5-DOPA DIOXYGENASE EXTRADIOL-LIKE PROTEIN"/>
    <property type="match status" value="1"/>
</dbReference>
<dbReference type="SUPFAM" id="SSF53213">
    <property type="entry name" value="LigB-like"/>
    <property type="match status" value="1"/>
</dbReference>
<evidence type="ECO:0000256" key="3">
    <source>
        <dbReference type="ARBA" id="ARBA00022723"/>
    </source>
</evidence>
<name>A0AA96LEN5_9BACL</name>